<dbReference type="AlphaFoldDB" id="A0A3M2JR73"/>
<evidence type="ECO:0000313" key="2">
    <source>
        <dbReference type="Proteomes" id="UP000269289"/>
    </source>
</evidence>
<evidence type="ECO:0000313" key="1">
    <source>
        <dbReference type="EMBL" id="RMI14360.1"/>
    </source>
</evidence>
<protein>
    <submittedName>
        <fullName evidence="1">Uncharacterized protein</fullName>
    </submittedName>
</protein>
<reference evidence="1 2" key="1">
    <citation type="submission" date="2018-10" db="EMBL/GenBank/DDBJ databases">
        <title>Isolation, diversity and antifungal activity of actinobacteria from wheat.</title>
        <authorList>
            <person name="Han C."/>
        </authorList>
    </citation>
    <scope>NUCLEOTIDE SEQUENCE [LARGE SCALE GENOMIC DNA]</scope>
    <source>
        <strain evidence="1 2">NEAU-YY56</strain>
    </source>
</reference>
<organism evidence="1 2">
    <name type="scientific">Cellulomonas triticagri</name>
    <dbReference type="NCBI Taxonomy" id="2483352"/>
    <lineage>
        <taxon>Bacteria</taxon>
        <taxon>Bacillati</taxon>
        <taxon>Actinomycetota</taxon>
        <taxon>Actinomycetes</taxon>
        <taxon>Micrococcales</taxon>
        <taxon>Cellulomonadaceae</taxon>
        <taxon>Cellulomonas</taxon>
    </lineage>
</organism>
<name>A0A3M2JR73_9CELL</name>
<sequence length="70" mass="7716">MAGAGGAVLDRPVSPVFTARTDAEEWLGMQWRALRDQGVRTVVLRHEGALVPPVHDLTVVPEQMTVRPRD</sequence>
<dbReference type="Proteomes" id="UP000269289">
    <property type="component" value="Unassembled WGS sequence"/>
</dbReference>
<proteinExistence type="predicted"/>
<keyword evidence="2" id="KW-1185">Reference proteome</keyword>
<accession>A0A3M2JR73</accession>
<comment type="caution">
    <text evidence="1">The sequence shown here is derived from an EMBL/GenBank/DDBJ whole genome shotgun (WGS) entry which is preliminary data.</text>
</comment>
<dbReference type="EMBL" id="RFFI01000002">
    <property type="protein sequence ID" value="RMI14360.1"/>
    <property type="molecule type" value="Genomic_DNA"/>
</dbReference>
<gene>
    <name evidence="1" type="ORF">EBM89_00800</name>
</gene>
<dbReference type="OrthoDB" id="3214648at2"/>